<feature type="transmembrane region" description="Helical" evidence="1">
    <location>
        <begin position="45"/>
        <end position="74"/>
    </location>
</feature>
<evidence type="ECO:0000313" key="2">
    <source>
        <dbReference type="EMBL" id="PZN76918.1"/>
    </source>
</evidence>
<keyword evidence="1" id="KW-0472">Membrane</keyword>
<dbReference type="InterPro" id="IPR047798">
    <property type="entry name" value="BPSS1780-like"/>
</dbReference>
<feature type="transmembrane region" description="Helical" evidence="1">
    <location>
        <begin position="95"/>
        <end position="122"/>
    </location>
</feature>
<organism evidence="2 3">
    <name type="scientific">Candidatus Methylumidiphilus alinenensis</name>
    <dbReference type="NCBI Taxonomy" id="2202197"/>
    <lineage>
        <taxon>Bacteria</taxon>
        <taxon>Pseudomonadati</taxon>
        <taxon>Pseudomonadota</taxon>
        <taxon>Gammaproteobacteria</taxon>
        <taxon>Methylococcales</taxon>
        <taxon>Candidatus Methylumidiphilus</taxon>
    </lineage>
</organism>
<keyword evidence="1" id="KW-0812">Transmembrane</keyword>
<accession>A0A2W4RAK3</accession>
<dbReference type="AlphaFoldDB" id="A0A2W4RAK3"/>
<proteinExistence type="predicted"/>
<evidence type="ECO:0000313" key="3">
    <source>
        <dbReference type="Proteomes" id="UP000249396"/>
    </source>
</evidence>
<keyword evidence="1" id="KW-1133">Transmembrane helix</keyword>
<dbReference type="NCBIfam" id="NF041043">
    <property type="entry name" value="BPSS1780_fam"/>
    <property type="match status" value="1"/>
</dbReference>
<name>A0A2W4RAK3_9GAMM</name>
<dbReference type="EMBL" id="QJPH01000348">
    <property type="protein sequence ID" value="PZN76918.1"/>
    <property type="molecule type" value="Genomic_DNA"/>
</dbReference>
<sequence>MLHPTKSINEEVGLVIFLVVGGAIGLGTLGGLADRPSLVLGSAMVGFLFSGLIGMALTVPIAMATWFAPALVIFNNMPAWDAMKASFKACLNNMLPYLLYGIVALVLAGLAMIPFGLGMLVLMPTLMASVYTGYRDIFKQRVA</sequence>
<feature type="transmembrane region" description="Helical" evidence="1">
    <location>
        <begin position="12"/>
        <end position="33"/>
    </location>
</feature>
<reference evidence="2 3" key="1">
    <citation type="journal article" date="2018" name="Aquat. Microb. Ecol.">
        <title>Gammaproteobacterial methanotrophs dominate.</title>
        <authorList>
            <person name="Rissanen A.J."/>
            <person name="Saarenheimo J."/>
            <person name="Tiirola M."/>
            <person name="Peura S."/>
            <person name="Aalto S.L."/>
            <person name="Karvinen A."/>
            <person name="Nykanen H."/>
        </authorList>
    </citation>
    <scope>NUCLEOTIDE SEQUENCE [LARGE SCALE GENOMIC DNA]</scope>
    <source>
        <strain evidence="2">AMbin10</strain>
    </source>
</reference>
<comment type="caution">
    <text evidence="2">The sequence shown here is derived from an EMBL/GenBank/DDBJ whole genome shotgun (WGS) entry which is preliminary data.</text>
</comment>
<gene>
    <name evidence="2" type="ORF">DM484_15655</name>
</gene>
<evidence type="ECO:0000256" key="1">
    <source>
        <dbReference type="SAM" id="Phobius"/>
    </source>
</evidence>
<dbReference type="Proteomes" id="UP000249396">
    <property type="component" value="Unassembled WGS sequence"/>
</dbReference>
<protein>
    <submittedName>
        <fullName evidence="2">Uncharacterized protein</fullName>
    </submittedName>
</protein>